<feature type="region of interest" description="Disordered" evidence="2">
    <location>
        <begin position="1"/>
        <end position="53"/>
    </location>
</feature>
<accession>A0ABU6XYC1</accession>
<feature type="compositionally biased region" description="Low complexity" evidence="2">
    <location>
        <begin position="31"/>
        <end position="42"/>
    </location>
</feature>
<feature type="non-terminal residue" evidence="3">
    <location>
        <position position="1"/>
    </location>
</feature>
<evidence type="ECO:0000313" key="4">
    <source>
        <dbReference type="Proteomes" id="UP001341840"/>
    </source>
</evidence>
<keyword evidence="1" id="KW-0175">Coiled coil</keyword>
<dbReference type="EMBL" id="JASCZI010220883">
    <property type="protein sequence ID" value="MED6203247.1"/>
    <property type="molecule type" value="Genomic_DNA"/>
</dbReference>
<keyword evidence="4" id="KW-1185">Reference proteome</keyword>
<dbReference type="Proteomes" id="UP001341840">
    <property type="component" value="Unassembled WGS sequence"/>
</dbReference>
<feature type="non-terminal residue" evidence="3">
    <location>
        <position position="188"/>
    </location>
</feature>
<feature type="coiled-coil region" evidence="1">
    <location>
        <begin position="82"/>
        <end position="126"/>
    </location>
</feature>
<proteinExistence type="predicted"/>
<reference evidence="3 4" key="1">
    <citation type="journal article" date="2023" name="Plants (Basel)">
        <title>Bridging the Gap: Combining Genomics and Transcriptomics Approaches to Understand Stylosanthes scabra, an Orphan Legume from the Brazilian Caatinga.</title>
        <authorList>
            <person name="Ferreira-Neto J.R.C."/>
            <person name="da Silva M.D."/>
            <person name="Binneck E."/>
            <person name="de Melo N.F."/>
            <person name="da Silva R.H."/>
            <person name="de Melo A.L.T.M."/>
            <person name="Pandolfi V."/>
            <person name="Bustamante F.O."/>
            <person name="Brasileiro-Vidal A.C."/>
            <person name="Benko-Iseppon A.M."/>
        </authorList>
    </citation>
    <scope>NUCLEOTIDE SEQUENCE [LARGE SCALE GENOMIC DNA]</scope>
    <source>
        <tissue evidence="3">Leaves</tissue>
    </source>
</reference>
<evidence type="ECO:0000313" key="3">
    <source>
        <dbReference type="EMBL" id="MED6203247.1"/>
    </source>
</evidence>
<name>A0ABU6XYC1_9FABA</name>
<organism evidence="3 4">
    <name type="scientific">Stylosanthes scabra</name>
    <dbReference type="NCBI Taxonomy" id="79078"/>
    <lineage>
        <taxon>Eukaryota</taxon>
        <taxon>Viridiplantae</taxon>
        <taxon>Streptophyta</taxon>
        <taxon>Embryophyta</taxon>
        <taxon>Tracheophyta</taxon>
        <taxon>Spermatophyta</taxon>
        <taxon>Magnoliopsida</taxon>
        <taxon>eudicotyledons</taxon>
        <taxon>Gunneridae</taxon>
        <taxon>Pentapetalae</taxon>
        <taxon>rosids</taxon>
        <taxon>fabids</taxon>
        <taxon>Fabales</taxon>
        <taxon>Fabaceae</taxon>
        <taxon>Papilionoideae</taxon>
        <taxon>50 kb inversion clade</taxon>
        <taxon>dalbergioids sensu lato</taxon>
        <taxon>Dalbergieae</taxon>
        <taxon>Pterocarpus clade</taxon>
        <taxon>Stylosanthes</taxon>
    </lineage>
</organism>
<feature type="compositionally biased region" description="Low complexity" evidence="2">
    <location>
        <begin position="1"/>
        <end position="14"/>
    </location>
</feature>
<sequence>EDGRTASDSASNNRRNNRNRATSSRRRSPRRQISPIPSPRRAVTQVPSTRRVASQIHVPVRHREHRSAYDIMGIVTGQLGRLDRLESNYARQREVEQELRQEQAWRKETEEKLRRMEAEMRKKEVNKSKSSRSDLLFTTGDPFSEEIMQAEVPPNFKCPEMALYDGSTDPRHHLSNFRSRMYLAGASD</sequence>
<evidence type="ECO:0000256" key="1">
    <source>
        <dbReference type="SAM" id="Coils"/>
    </source>
</evidence>
<feature type="compositionally biased region" description="Basic residues" evidence="2">
    <location>
        <begin position="15"/>
        <end position="30"/>
    </location>
</feature>
<comment type="caution">
    <text evidence="3">The sequence shown here is derived from an EMBL/GenBank/DDBJ whole genome shotgun (WGS) entry which is preliminary data.</text>
</comment>
<protein>
    <submittedName>
        <fullName evidence="3">Uncharacterized protein</fullName>
    </submittedName>
</protein>
<gene>
    <name evidence="3" type="ORF">PIB30_113630</name>
</gene>
<evidence type="ECO:0000256" key="2">
    <source>
        <dbReference type="SAM" id="MobiDB-lite"/>
    </source>
</evidence>